<name>A0A143BI00_9BACT</name>
<feature type="transmembrane region" description="Helical" evidence="1">
    <location>
        <begin position="6"/>
        <end position="24"/>
    </location>
</feature>
<dbReference type="EMBL" id="CP011454">
    <property type="protein sequence ID" value="AMW04080.1"/>
    <property type="molecule type" value="Genomic_DNA"/>
</dbReference>
<keyword evidence="1" id="KW-0472">Membrane</keyword>
<dbReference type="Proteomes" id="UP000076404">
    <property type="component" value="Chromosome"/>
</dbReference>
<dbReference type="AlphaFoldDB" id="A0A143BI00"/>
<keyword evidence="3" id="KW-1185">Reference proteome</keyword>
<protein>
    <submittedName>
        <fullName evidence="2">Uncharacterized protein</fullName>
    </submittedName>
</protein>
<evidence type="ECO:0000256" key="1">
    <source>
        <dbReference type="SAM" id="Phobius"/>
    </source>
</evidence>
<keyword evidence="1" id="KW-1133">Transmembrane helix</keyword>
<evidence type="ECO:0000313" key="3">
    <source>
        <dbReference type="Proteomes" id="UP000076404"/>
    </source>
</evidence>
<dbReference type="KEGG" id="gph:GEMMAAP_02995"/>
<feature type="transmembrane region" description="Helical" evidence="1">
    <location>
        <begin position="88"/>
        <end position="110"/>
    </location>
</feature>
<sequence>MLDAAFATGTLAAIATGGTLLGLGWREGEAGRVFRLAGRGLLERFGVVSAAAPLTSVALGYLHHLLIASLWGFLLSLLLLPLRGALRFVAAGVAAVGYVVLAALFLPPALRIGYAVTSDIPSGVPIGAALALALLGGVWLEAAQQEP</sequence>
<dbReference type="eggNOG" id="ENOG5030P97">
    <property type="taxonomic scope" value="Bacteria"/>
</dbReference>
<gene>
    <name evidence="2" type="ORF">GEMMAAP_02995</name>
</gene>
<proteinExistence type="predicted"/>
<keyword evidence="1" id="KW-0812">Transmembrane</keyword>
<reference evidence="2 3" key="1">
    <citation type="journal article" date="2014" name="Proc. Natl. Acad. Sci. U.S.A.">
        <title>Functional type 2 photosynthetic reaction centers found in the rare bacterial phylum Gemmatimonadetes.</title>
        <authorList>
            <person name="Zeng Y."/>
            <person name="Feng F."/>
            <person name="Medova H."/>
            <person name="Dean J."/>
            <person name="Koblizek M."/>
        </authorList>
    </citation>
    <scope>NUCLEOTIDE SEQUENCE [LARGE SCALE GENOMIC DNA]</scope>
    <source>
        <strain evidence="2 3">AP64</strain>
    </source>
</reference>
<accession>A0A143BI00</accession>
<feature type="transmembrane region" description="Helical" evidence="1">
    <location>
        <begin position="122"/>
        <end position="140"/>
    </location>
</feature>
<organism evidence="2 3">
    <name type="scientific">Gemmatimonas phototrophica</name>
    <dbReference type="NCBI Taxonomy" id="1379270"/>
    <lineage>
        <taxon>Bacteria</taxon>
        <taxon>Pseudomonadati</taxon>
        <taxon>Gemmatimonadota</taxon>
        <taxon>Gemmatimonadia</taxon>
        <taxon>Gemmatimonadales</taxon>
        <taxon>Gemmatimonadaceae</taxon>
        <taxon>Gemmatimonas</taxon>
    </lineage>
</organism>
<reference evidence="2 3" key="2">
    <citation type="journal article" date="2016" name="Environ. Microbiol. Rep.">
        <title>Metagenomic evidence for the presence of phototrophic Gemmatimonadetes bacteria in diverse environments.</title>
        <authorList>
            <person name="Zeng Y."/>
            <person name="Baumbach J."/>
            <person name="Barbosa E.G."/>
            <person name="Azevedo V."/>
            <person name="Zhang C."/>
            <person name="Koblizek M."/>
        </authorList>
    </citation>
    <scope>NUCLEOTIDE SEQUENCE [LARGE SCALE GENOMIC DNA]</scope>
    <source>
        <strain evidence="2 3">AP64</strain>
    </source>
</reference>
<evidence type="ECO:0000313" key="2">
    <source>
        <dbReference type="EMBL" id="AMW04080.1"/>
    </source>
</evidence>